<dbReference type="AlphaFoldDB" id="A0A0G1HYW2"/>
<evidence type="ECO:0000313" key="3">
    <source>
        <dbReference type="Proteomes" id="UP000034006"/>
    </source>
</evidence>
<evidence type="ECO:0000313" key="2">
    <source>
        <dbReference type="EMBL" id="KKT52115.1"/>
    </source>
</evidence>
<name>A0A0G1HYW2_9BACT</name>
<dbReference type="EMBL" id="LCIH01000004">
    <property type="protein sequence ID" value="KKT52115.1"/>
    <property type="molecule type" value="Genomic_DNA"/>
</dbReference>
<sequence length="95" mass="10463">MSWKKIGIFLAQIFVISMVLGFLAVTVFPVIACSLAAVYGTCQGGNLIGFGVAQSVYTLIVLILFALPAWVKNHELNEDLKMLLEDEKPKTECDR</sequence>
<comment type="caution">
    <text evidence="2">The sequence shown here is derived from an EMBL/GenBank/DDBJ whole genome shotgun (WGS) entry which is preliminary data.</text>
</comment>
<gene>
    <name evidence="2" type="ORF">UW44_C0004G0020</name>
</gene>
<proteinExistence type="predicted"/>
<dbReference type="STRING" id="1618387.UW44_C0004G0020"/>
<protein>
    <submittedName>
        <fullName evidence="2">Uncharacterized protein</fullName>
    </submittedName>
</protein>
<keyword evidence="1" id="KW-0812">Transmembrane</keyword>
<organism evidence="2 3">
    <name type="scientific">Candidatus Collierbacteria bacterium GW2011_GWB2_44_22</name>
    <dbReference type="NCBI Taxonomy" id="1618387"/>
    <lineage>
        <taxon>Bacteria</taxon>
        <taxon>Candidatus Collieribacteriota</taxon>
    </lineage>
</organism>
<accession>A0A0G1HYW2</accession>
<feature type="transmembrane region" description="Helical" evidence="1">
    <location>
        <begin position="7"/>
        <end position="40"/>
    </location>
</feature>
<keyword evidence="1" id="KW-0472">Membrane</keyword>
<keyword evidence="1" id="KW-1133">Transmembrane helix</keyword>
<feature type="transmembrane region" description="Helical" evidence="1">
    <location>
        <begin position="52"/>
        <end position="71"/>
    </location>
</feature>
<dbReference type="Proteomes" id="UP000034006">
    <property type="component" value="Unassembled WGS sequence"/>
</dbReference>
<reference evidence="2 3" key="1">
    <citation type="journal article" date="2015" name="Nature">
        <title>rRNA introns, odd ribosomes, and small enigmatic genomes across a large radiation of phyla.</title>
        <authorList>
            <person name="Brown C.T."/>
            <person name="Hug L.A."/>
            <person name="Thomas B.C."/>
            <person name="Sharon I."/>
            <person name="Castelle C.J."/>
            <person name="Singh A."/>
            <person name="Wilkins M.J."/>
            <person name="Williams K.H."/>
            <person name="Banfield J.F."/>
        </authorList>
    </citation>
    <scope>NUCLEOTIDE SEQUENCE [LARGE SCALE GENOMIC DNA]</scope>
</reference>
<evidence type="ECO:0000256" key="1">
    <source>
        <dbReference type="SAM" id="Phobius"/>
    </source>
</evidence>